<gene>
    <name evidence="6" type="ORF">GCM10012278_38890</name>
</gene>
<comment type="similarity">
    <text evidence="1 3">Belongs to the type-B carboxylesterase/lipase family.</text>
</comment>
<evidence type="ECO:0000256" key="2">
    <source>
        <dbReference type="ARBA" id="ARBA00022801"/>
    </source>
</evidence>
<name>A0A918A6U0_9ACTN</name>
<dbReference type="EC" id="3.1.1.-" evidence="3"/>
<dbReference type="Proteomes" id="UP000660745">
    <property type="component" value="Unassembled WGS sequence"/>
</dbReference>
<comment type="caution">
    <text evidence="6">The sequence shown here is derived from an EMBL/GenBank/DDBJ whole genome shotgun (WGS) entry which is preliminary data.</text>
</comment>
<sequence length="533" mass="56367">MAVTASSKPSESEPEVRTPAGILRGVREAAFRGDRQPDSADLASFLGGREAGLAVFRGIPFAEPPVGAHRFAAPQPVRGWDGVRPAVAYGPPPPQSGVFRTAQATTGDDGDDWLTVNLWTPEPDPAAGLPVMVWIPGGGYAMGDSSLPEYDAGHLAGSGAVVVTLNYRLGIEGFAQIDGAPANRGLLDQVAALQWVRENIRMFGGDPDRVTIFGQSAGGGSVAALLAMPRAAGLFRRAVAQSVPGTFFSPELAADIAAACAAELGVRPTVSGLSAVAPARLPGAGDAIFAEMVQWRERWGQITHRPIPFAPVVDGDVLPATPWQALADSAAQDVELLVGHTRDEHRLFSLIDGVLGQVTPEQTETALRMLAPGPDGARRYREAFPAATDEELYELVNADWLFRMPSLHLADAQLAGGGQVHLYELTWPAPGMDGALGACHGLDVPLVFGNLSSGRPAMLIGDPPSPAAKDLSAQIRSAWTAFAAHGDPGWPPYDTTHRLAQLFDTPPTVARYLEETSRLLWQNHTFPALPLLT</sequence>
<reference evidence="6" key="2">
    <citation type="submission" date="2020-09" db="EMBL/GenBank/DDBJ databases">
        <authorList>
            <person name="Sun Q."/>
            <person name="Zhou Y."/>
        </authorList>
    </citation>
    <scope>NUCLEOTIDE SEQUENCE</scope>
    <source>
        <strain evidence="6">CGMCC 4.7430</strain>
    </source>
</reference>
<keyword evidence="7" id="KW-1185">Reference proteome</keyword>
<dbReference type="InterPro" id="IPR002018">
    <property type="entry name" value="CarbesteraseB"/>
</dbReference>
<evidence type="ECO:0000256" key="3">
    <source>
        <dbReference type="RuleBase" id="RU361235"/>
    </source>
</evidence>
<proteinExistence type="inferred from homology"/>
<feature type="domain" description="Carboxylesterase type B" evidence="5">
    <location>
        <begin position="52"/>
        <end position="513"/>
    </location>
</feature>
<keyword evidence="2 3" id="KW-0378">Hydrolase</keyword>
<dbReference type="EMBL" id="BMNK01000006">
    <property type="protein sequence ID" value="GGP08186.1"/>
    <property type="molecule type" value="Genomic_DNA"/>
</dbReference>
<dbReference type="InterPro" id="IPR019826">
    <property type="entry name" value="Carboxylesterase_B_AS"/>
</dbReference>
<evidence type="ECO:0000313" key="6">
    <source>
        <dbReference type="EMBL" id="GGP08186.1"/>
    </source>
</evidence>
<dbReference type="PROSITE" id="PS00122">
    <property type="entry name" value="CARBOXYLESTERASE_B_1"/>
    <property type="match status" value="1"/>
</dbReference>
<dbReference type="Pfam" id="PF00135">
    <property type="entry name" value="COesterase"/>
    <property type="match status" value="1"/>
</dbReference>
<dbReference type="InterPro" id="IPR029058">
    <property type="entry name" value="AB_hydrolase_fold"/>
</dbReference>
<organism evidence="6 7">
    <name type="scientific">Nonomuraea glycinis</name>
    <dbReference type="NCBI Taxonomy" id="2047744"/>
    <lineage>
        <taxon>Bacteria</taxon>
        <taxon>Bacillati</taxon>
        <taxon>Actinomycetota</taxon>
        <taxon>Actinomycetes</taxon>
        <taxon>Streptosporangiales</taxon>
        <taxon>Streptosporangiaceae</taxon>
        <taxon>Nonomuraea</taxon>
    </lineage>
</organism>
<evidence type="ECO:0000259" key="5">
    <source>
        <dbReference type="Pfam" id="PF00135"/>
    </source>
</evidence>
<accession>A0A918A6U0</accession>
<evidence type="ECO:0000256" key="1">
    <source>
        <dbReference type="ARBA" id="ARBA00005964"/>
    </source>
</evidence>
<dbReference type="Gene3D" id="3.40.50.1820">
    <property type="entry name" value="alpha/beta hydrolase"/>
    <property type="match status" value="1"/>
</dbReference>
<evidence type="ECO:0000256" key="4">
    <source>
        <dbReference type="SAM" id="MobiDB-lite"/>
    </source>
</evidence>
<feature type="region of interest" description="Disordered" evidence="4">
    <location>
        <begin position="1"/>
        <end position="21"/>
    </location>
</feature>
<protein>
    <recommendedName>
        <fullName evidence="3">Carboxylic ester hydrolase</fullName>
        <ecNumber evidence="3">3.1.1.-</ecNumber>
    </recommendedName>
</protein>
<dbReference type="SUPFAM" id="SSF53474">
    <property type="entry name" value="alpha/beta-Hydrolases"/>
    <property type="match status" value="1"/>
</dbReference>
<dbReference type="InterPro" id="IPR050309">
    <property type="entry name" value="Type-B_Carboxylest/Lipase"/>
</dbReference>
<evidence type="ECO:0000313" key="7">
    <source>
        <dbReference type="Proteomes" id="UP000660745"/>
    </source>
</evidence>
<dbReference type="PANTHER" id="PTHR11559">
    <property type="entry name" value="CARBOXYLESTERASE"/>
    <property type="match status" value="1"/>
</dbReference>
<reference evidence="6" key="1">
    <citation type="journal article" date="2014" name="Int. J. Syst. Evol. Microbiol.">
        <title>Complete genome sequence of Corynebacterium casei LMG S-19264T (=DSM 44701T), isolated from a smear-ripened cheese.</title>
        <authorList>
            <consortium name="US DOE Joint Genome Institute (JGI-PGF)"/>
            <person name="Walter F."/>
            <person name="Albersmeier A."/>
            <person name="Kalinowski J."/>
            <person name="Ruckert C."/>
        </authorList>
    </citation>
    <scope>NUCLEOTIDE SEQUENCE</scope>
    <source>
        <strain evidence="6">CGMCC 4.7430</strain>
    </source>
</reference>
<dbReference type="AlphaFoldDB" id="A0A918A6U0"/>
<dbReference type="GO" id="GO:0016787">
    <property type="term" value="F:hydrolase activity"/>
    <property type="evidence" value="ECO:0007669"/>
    <property type="project" value="UniProtKB-KW"/>
</dbReference>